<dbReference type="InterPro" id="IPR014014">
    <property type="entry name" value="RNA_helicase_DEAD_Q_motif"/>
</dbReference>
<evidence type="ECO:0000256" key="2">
    <source>
        <dbReference type="ARBA" id="ARBA00022801"/>
    </source>
</evidence>
<organism evidence="11 12">
    <name type="scientific">Methylocapsa polymorpha</name>
    <dbReference type="NCBI Taxonomy" id="3080828"/>
    <lineage>
        <taxon>Bacteria</taxon>
        <taxon>Pseudomonadati</taxon>
        <taxon>Pseudomonadota</taxon>
        <taxon>Alphaproteobacteria</taxon>
        <taxon>Hyphomicrobiales</taxon>
        <taxon>Beijerinckiaceae</taxon>
        <taxon>Methylocapsa</taxon>
    </lineage>
</organism>
<feature type="domain" description="DEAD-box RNA helicase Q" evidence="10">
    <location>
        <begin position="2"/>
        <end position="30"/>
    </location>
</feature>
<comment type="similarity">
    <text evidence="5">Belongs to the DEAD box helicase family.</text>
</comment>
<dbReference type="PROSITE" id="PS51195">
    <property type="entry name" value="Q_MOTIF"/>
    <property type="match status" value="1"/>
</dbReference>
<dbReference type="EC" id="3.6.4.-" evidence="11"/>
<dbReference type="SUPFAM" id="SSF52540">
    <property type="entry name" value="P-loop containing nucleoside triphosphate hydrolases"/>
    <property type="match status" value="1"/>
</dbReference>
<dbReference type="CDD" id="cd00268">
    <property type="entry name" value="DEADc"/>
    <property type="match status" value="1"/>
</dbReference>
<keyword evidence="2 11" id="KW-0378">Hydrolase</keyword>
<evidence type="ECO:0000256" key="7">
    <source>
        <dbReference type="SAM" id="MobiDB-lite"/>
    </source>
</evidence>
<sequence>MQDFNGLGLAAPLLRALSQQGYSRPTPIQAQAIPNIMAGRDLVGIAQTGTGKTAAFALPILHHLATHERPAPRGGCRVLVLSPTRELASQIAESFRSLGAGLRISVAVVFGGVPHGAQIKALARGLDILVATPGRLVDHLDSRAAHLGKTEFFVLDEVDQMLDLGFVKAIRRVVGDLPKQRQNLFFSATMPSEIAKLAGDLLNDPVQVSVTPIAKTADRVNQQVLFVETHRKRDILVELFADAQMTRAIIFTRTKRGADKVTQHLDAVGIAALAIHGNKSQSQRERSLAAFRTGRVRALVATDIAARGIDIDGVTHVVNFELPEVAEAYVHRIGRTARAGAEGTAISLCDNAERELLRNIEKLTRLRLPALDRRANPSMARPIGTRARAGARRRSRRIWAPNRSRTLRPPIIGRTIAGPARGLQPHRTKVTPRPDRTGPASDRRLERANRVAAAMAQRHRCSASRRRDASMPSSRKSN</sequence>
<dbReference type="Pfam" id="PF00271">
    <property type="entry name" value="Helicase_C"/>
    <property type="match status" value="1"/>
</dbReference>
<evidence type="ECO:0000313" key="12">
    <source>
        <dbReference type="Proteomes" id="UP001626536"/>
    </source>
</evidence>
<evidence type="ECO:0000256" key="1">
    <source>
        <dbReference type="ARBA" id="ARBA00022741"/>
    </source>
</evidence>
<dbReference type="RefSeq" id="WP_407339640.1">
    <property type="nucleotide sequence ID" value="NZ_CP136862.1"/>
</dbReference>
<dbReference type="InterPro" id="IPR027417">
    <property type="entry name" value="P-loop_NTPase"/>
</dbReference>
<name>A0ABZ0HUG4_9HYPH</name>
<dbReference type="SMART" id="SM00490">
    <property type="entry name" value="HELICc"/>
    <property type="match status" value="1"/>
</dbReference>
<dbReference type="InterPro" id="IPR001650">
    <property type="entry name" value="Helicase_C-like"/>
</dbReference>
<dbReference type="Gene3D" id="3.40.50.300">
    <property type="entry name" value="P-loop containing nucleotide triphosphate hydrolases"/>
    <property type="match status" value="2"/>
</dbReference>
<proteinExistence type="inferred from homology"/>
<keyword evidence="1" id="KW-0547">Nucleotide-binding</keyword>
<dbReference type="Proteomes" id="UP001626536">
    <property type="component" value="Chromosome"/>
</dbReference>
<evidence type="ECO:0000259" key="10">
    <source>
        <dbReference type="PROSITE" id="PS51195"/>
    </source>
</evidence>
<evidence type="ECO:0000259" key="8">
    <source>
        <dbReference type="PROSITE" id="PS51192"/>
    </source>
</evidence>
<dbReference type="CDD" id="cd18787">
    <property type="entry name" value="SF2_C_DEAD"/>
    <property type="match status" value="1"/>
</dbReference>
<feature type="compositionally biased region" description="Basic and acidic residues" evidence="7">
    <location>
        <begin position="432"/>
        <end position="449"/>
    </location>
</feature>
<keyword evidence="12" id="KW-1185">Reference proteome</keyword>
<dbReference type="GO" id="GO:0004386">
    <property type="term" value="F:helicase activity"/>
    <property type="evidence" value="ECO:0007669"/>
    <property type="project" value="UniProtKB-KW"/>
</dbReference>
<evidence type="ECO:0000259" key="9">
    <source>
        <dbReference type="PROSITE" id="PS51194"/>
    </source>
</evidence>
<evidence type="ECO:0000256" key="4">
    <source>
        <dbReference type="ARBA" id="ARBA00022840"/>
    </source>
</evidence>
<accession>A0ABZ0HUG4</accession>
<dbReference type="InterPro" id="IPR014001">
    <property type="entry name" value="Helicase_ATP-bd"/>
</dbReference>
<dbReference type="SMART" id="SM00487">
    <property type="entry name" value="DEXDc"/>
    <property type="match status" value="1"/>
</dbReference>
<dbReference type="Pfam" id="PF00270">
    <property type="entry name" value="DEAD"/>
    <property type="match status" value="1"/>
</dbReference>
<dbReference type="PANTHER" id="PTHR47959:SF13">
    <property type="entry name" value="ATP-DEPENDENT RNA HELICASE RHLE"/>
    <property type="match status" value="1"/>
</dbReference>
<dbReference type="PANTHER" id="PTHR47959">
    <property type="entry name" value="ATP-DEPENDENT RNA HELICASE RHLE-RELATED"/>
    <property type="match status" value="1"/>
</dbReference>
<evidence type="ECO:0000256" key="3">
    <source>
        <dbReference type="ARBA" id="ARBA00022806"/>
    </source>
</evidence>
<evidence type="ECO:0000313" key="11">
    <source>
        <dbReference type="EMBL" id="WOJ90194.1"/>
    </source>
</evidence>
<dbReference type="PROSITE" id="PS51194">
    <property type="entry name" value="HELICASE_CTER"/>
    <property type="match status" value="1"/>
</dbReference>
<keyword evidence="4" id="KW-0067">ATP-binding</keyword>
<feature type="domain" description="Helicase ATP-binding" evidence="8">
    <location>
        <begin position="33"/>
        <end position="208"/>
    </location>
</feature>
<gene>
    <name evidence="11" type="ORF">RZS28_02500</name>
</gene>
<evidence type="ECO:0000256" key="6">
    <source>
        <dbReference type="PROSITE-ProRule" id="PRU00552"/>
    </source>
</evidence>
<dbReference type="GO" id="GO:0016787">
    <property type="term" value="F:hydrolase activity"/>
    <property type="evidence" value="ECO:0007669"/>
    <property type="project" value="UniProtKB-KW"/>
</dbReference>
<protein>
    <submittedName>
        <fullName evidence="11">DEAD/DEAH box helicase</fullName>
        <ecNumber evidence="11">3.6.4.-</ecNumber>
    </submittedName>
</protein>
<feature type="region of interest" description="Disordered" evidence="7">
    <location>
        <begin position="409"/>
        <end position="478"/>
    </location>
</feature>
<dbReference type="InterPro" id="IPR050079">
    <property type="entry name" value="DEAD_box_RNA_helicase"/>
</dbReference>
<dbReference type="EMBL" id="CP136862">
    <property type="protein sequence ID" value="WOJ90194.1"/>
    <property type="molecule type" value="Genomic_DNA"/>
</dbReference>
<dbReference type="InterPro" id="IPR011545">
    <property type="entry name" value="DEAD/DEAH_box_helicase_dom"/>
</dbReference>
<feature type="short sequence motif" description="Q motif" evidence="6">
    <location>
        <begin position="2"/>
        <end position="30"/>
    </location>
</feature>
<feature type="domain" description="Helicase C-terminal" evidence="9">
    <location>
        <begin position="231"/>
        <end position="379"/>
    </location>
</feature>
<evidence type="ECO:0000256" key="5">
    <source>
        <dbReference type="ARBA" id="ARBA00038437"/>
    </source>
</evidence>
<keyword evidence="3 11" id="KW-0347">Helicase</keyword>
<dbReference type="InterPro" id="IPR044742">
    <property type="entry name" value="DEAD/DEAH_RhlB"/>
</dbReference>
<reference evidence="11 12" key="1">
    <citation type="submission" date="2023-10" db="EMBL/GenBank/DDBJ databases">
        <title>Novel methanotroph of the genus Methylocapsa from a subarctic wetland.</title>
        <authorList>
            <person name="Belova S.E."/>
            <person name="Oshkin I.Y."/>
            <person name="Miroshnikov K."/>
            <person name="Dedysh S.N."/>
        </authorList>
    </citation>
    <scope>NUCLEOTIDE SEQUENCE [LARGE SCALE GENOMIC DNA]</scope>
    <source>
        <strain evidence="11 12">RX1</strain>
    </source>
</reference>
<dbReference type="PROSITE" id="PS51192">
    <property type="entry name" value="HELICASE_ATP_BIND_1"/>
    <property type="match status" value="1"/>
</dbReference>